<feature type="non-terminal residue" evidence="2">
    <location>
        <position position="1"/>
    </location>
</feature>
<gene>
    <name evidence="2" type="ORF">QTP70_025661</name>
</gene>
<reference evidence="2" key="1">
    <citation type="submission" date="2023-06" db="EMBL/GenBank/DDBJ databases">
        <title>Male Hemibagrus guttatus genome.</title>
        <authorList>
            <person name="Bian C."/>
        </authorList>
    </citation>
    <scope>NUCLEOTIDE SEQUENCE</scope>
    <source>
        <strain evidence="2">Male_cb2023</strain>
        <tissue evidence="2">Muscle</tissue>
    </source>
</reference>
<proteinExistence type="predicted"/>
<dbReference type="EMBL" id="JAUCMX010000007">
    <property type="protein sequence ID" value="KAK3540092.1"/>
    <property type="molecule type" value="Genomic_DNA"/>
</dbReference>
<evidence type="ECO:0000313" key="3">
    <source>
        <dbReference type="Proteomes" id="UP001274896"/>
    </source>
</evidence>
<sequence>MPKIRIHTSMGLTPFQCVLGYQLPLFPWSDEPSDVPAMDDWAHSSQESSLRRPVPYLPPNLVTYRLQLLPSTSPRHDDPSMTNEPPPPQDINGAPAYQ</sequence>
<dbReference type="AlphaFoldDB" id="A0AAE0R2R7"/>
<accession>A0AAE0R2R7</accession>
<evidence type="ECO:0000313" key="2">
    <source>
        <dbReference type="EMBL" id="KAK3540092.1"/>
    </source>
</evidence>
<protein>
    <submittedName>
        <fullName evidence="2">Uncharacterized protein</fullName>
    </submittedName>
</protein>
<feature type="region of interest" description="Disordered" evidence="1">
    <location>
        <begin position="68"/>
        <end position="98"/>
    </location>
</feature>
<dbReference type="Proteomes" id="UP001274896">
    <property type="component" value="Unassembled WGS sequence"/>
</dbReference>
<keyword evidence="3" id="KW-1185">Reference proteome</keyword>
<organism evidence="2 3">
    <name type="scientific">Hemibagrus guttatus</name>
    <dbReference type="NCBI Taxonomy" id="175788"/>
    <lineage>
        <taxon>Eukaryota</taxon>
        <taxon>Metazoa</taxon>
        <taxon>Chordata</taxon>
        <taxon>Craniata</taxon>
        <taxon>Vertebrata</taxon>
        <taxon>Euteleostomi</taxon>
        <taxon>Actinopterygii</taxon>
        <taxon>Neopterygii</taxon>
        <taxon>Teleostei</taxon>
        <taxon>Ostariophysi</taxon>
        <taxon>Siluriformes</taxon>
        <taxon>Bagridae</taxon>
        <taxon>Hemibagrus</taxon>
    </lineage>
</organism>
<comment type="caution">
    <text evidence="2">The sequence shown here is derived from an EMBL/GenBank/DDBJ whole genome shotgun (WGS) entry which is preliminary data.</text>
</comment>
<name>A0AAE0R2R7_9TELE</name>
<evidence type="ECO:0000256" key="1">
    <source>
        <dbReference type="SAM" id="MobiDB-lite"/>
    </source>
</evidence>